<reference evidence="8 9" key="1">
    <citation type="submission" date="2021-08" db="EMBL/GenBank/DDBJ databases">
        <title>Complete genome sequence of Leptospira kobayashii strain E30.</title>
        <authorList>
            <person name="Nakao R."/>
            <person name="Nakamura S."/>
            <person name="Masuzawa T."/>
            <person name="Koizumi N."/>
        </authorList>
    </citation>
    <scope>NUCLEOTIDE SEQUENCE [LARGE SCALE GENOMIC DNA]</scope>
    <source>
        <strain evidence="8 9">E30</strain>
    </source>
</reference>
<evidence type="ECO:0000256" key="2">
    <source>
        <dbReference type="ARBA" id="ARBA00022475"/>
    </source>
</evidence>
<evidence type="ECO:0000256" key="1">
    <source>
        <dbReference type="ARBA" id="ARBA00004236"/>
    </source>
</evidence>
<dbReference type="InterPro" id="IPR001173">
    <property type="entry name" value="Glyco_trans_2-like"/>
</dbReference>
<evidence type="ECO:0000259" key="7">
    <source>
        <dbReference type="Pfam" id="PF00535"/>
    </source>
</evidence>
<keyword evidence="9" id="KW-1185">Reference proteome</keyword>
<organism evidence="8 9">
    <name type="scientific">Leptospira kobayashii</name>
    <dbReference type="NCBI Taxonomy" id="1917830"/>
    <lineage>
        <taxon>Bacteria</taxon>
        <taxon>Pseudomonadati</taxon>
        <taxon>Spirochaetota</taxon>
        <taxon>Spirochaetia</taxon>
        <taxon>Leptospirales</taxon>
        <taxon>Leptospiraceae</taxon>
        <taxon>Leptospira</taxon>
    </lineage>
</organism>
<evidence type="ECO:0000256" key="6">
    <source>
        <dbReference type="SAM" id="Phobius"/>
    </source>
</evidence>
<dbReference type="PANTHER" id="PTHR43646">
    <property type="entry name" value="GLYCOSYLTRANSFERASE"/>
    <property type="match status" value="1"/>
</dbReference>
<comment type="subcellular location">
    <subcellularLocation>
        <location evidence="1">Cell membrane</location>
    </subcellularLocation>
</comment>
<dbReference type="SUPFAM" id="SSF53448">
    <property type="entry name" value="Nucleotide-diphospho-sugar transferases"/>
    <property type="match status" value="1"/>
</dbReference>
<keyword evidence="6" id="KW-0812">Transmembrane</keyword>
<evidence type="ECO:0000256" key="3">
    <source>
        <dbReference type="ARBA" id="ARBA00022676"/>
    </source>
</evidence>
<evidence type="ECO:0000313" key="9">
    <source>
        <dbReference type="Proteomes" id="UP000245263"/>
    </source>
</evidence>
<dbReference type="Pfam" id="PF00535">
    <property type="entry name" value="Glycos_transf_2"/>
    <property type="match status" value="1"/>
</dbReference>
<evidence type="ECO:0000256" key="5">
    <source>
        <dbReference type="ARBA" id="ARBA00023136"/>
    </source>
</evidence>
<proteinExistence type="predicted"/>
<gene>
    <name evidence="8" type="ORF">LPTSP3_g25350</name>
</gene>
<dbReference type="EMBL" id="AP025028">
    <property type="protein sequence ID" value="BDA79605.1"/>
    <property type="molecule type" value="Genomic_DNA"/>
</dbReference>
<keyword evidence="2" id="KW-1003">Cell membrane</keyword>
<dbReference type="InterPro" id="IPR029044">
    <property type="entry name" value="Nucleotide-diphossugar_trans"/>
</dbReference>
<sequence length="214" mass="25068">MEKSVSIIIPIFPGDNEAEELLKFLNHHIPEDWEVIVSSPKEKGNRAYALNEGAKKAHGKFLWFLHGDSRLEKEEILALEKAIAEGPDKLHYFKLKFYPESFLMYFNSIGANLRSYLFGCPYGDQSFCIAKERFLILKGFDESLTLGEDLFFVWMAKEKNIRLNQMQGYIRTSNRKYKSQGWFKITVFHNYMFWKLVFLWLVAKIKRAGSRDSS</sequence>
<feature type="transmembrane region" description="Helical" evidence="6">
    <location>
        <begin position="181"/>
        <end position="203"/>
    </location>
</feature>
<keyword evidence="5 6" id="KW-0472">Membrane</keyword>
<protein>
    <recommendedName>
        <fullName evidence="7">Glycosyltransferase 2-like domain-containing protein</fullName>
    </recommendedName>
</protein>
<dbReference type="Proteomes" id="UP000245263">
    <property type="component" value="Chromosome 1"/>
</dbReference>
<dbReference type="PANTHER" id="PTHR43646:SF2">
    <property type="entry name" value="GLYCOSYLTRANSFERASE 2-LIKE DOMAIN-CONTAINING PROTEIN"/>
    <property type="match status" value="1"/>
</dbReference>
<evidence type="ECO:0000256" key="4">
    <source>
        <dbReference type="ARBA" id="ARBA00022679"/>
    </source>
</evidence>
<dbReference type="Gene3D" id="3.90.550.10">
    <property type="entry name" value="Spore Coat Polysaccharide Biosynthesis Protein SpsA, Chain A"/>
    <property type="match status" value="1"/>
</dbReference>
<name>A0ABN6KLA2_9LEPT</name>
<keyword evidence="4" id="KW-0808">Transferase</keyword>
<accession>A0ABN6KLA2</accession>
<evidence type="ECO:0000313" key="8">
    <source>
        <dbReference type="EMBL" id="BDA79605.1"/>
    </source>
</evidence>
<feature type="domain" description="Glycosyltransferase 2-like" evidence="7">
    <location>
        <begin position="17"/>
        <end position="90"/>
    </location>
</feature>
<keyword evidence="6" id="KW-1133">Transmembrane helix</keyword>
<keyword evidence="3" id="KW-0328">Glycosyltransferase</keyword>